<feature type="signal peptide" evidence="2">
    <location>
        <begin position="1"/>
        <end position="23"/>
    </location>
</feature>
<dbReference type="AlphaFoldDB" id="A0A1G6ZIC6"/>
<dbReference type="RefSeq" id="WP_092076488.1">
    <property type="nucleotide sequence ID" value="NZ_FNAQ01000003.1"/>
</dbReference>
<reference evidence="4" key="1">
    <citation type="submission" date="2016-10" db="EMBL/GenBank/DDBJ databases">
        <authorList>
            <person name="Varghese N."/>
            <person name="Submissions S."/>
        </authorList>
    </citation>
    <scope>NUCLEOTIDE SEQUENCE [LARGE SCALE GENOMIC DNA]</scope>
    <source>
        <strain evidence="4">DSM 8987</strain>
    </source>
</reference>
<evidence type="ECO:0000313" key="3">
    <source>
        <dbReference type="EMBL" id="SDE02300.1"/>
    </source>
</evidence>
<dbReference type="OrthoDB" id="5398345at2"/>
<keyword evidence="2" id="KW-0732">Signal</keyword>
<evidence type="ECO:0000256" key="1">
    <source>
        <dbReference type="SAM" id="Phobius"/>
    </source>
</evidence>
<keyword evidence="1" id="KW-1133">Transmembrane helix</keyword>
<gene>
    <name evidence="3" type="ORF">SAMN05661003_1031</name>
</gene>
<sequence>MKTTFKTTLLSLTSLLLASPVFAATQRADHSGLLVWLFLGFCGLILVAQLVPAVLVMFGIVKAVASPKEVSGKA</sequence>
<feature type="transmembrane region" description="Helical" evidence="1">
    <location>
        <begin position="33"/>
        <end position="61"/>
    </location>
</feature>
<evidence type="ECO:0000313" key="4">
    <source>
        <dbReference type="Proteomes" id="UP000243205"/>
    </source>
</evidence>
<dbReference type="EMBL" id="FNAQ01000003">
    <property type="protein sequence ID" value="SDE02300.1"/>
    <property type="molecule type" value="Genomic_DNA"/>
</dbReference>
<dbReference type="Proteomes" id="UP000243205">
    <property type="component" value="Unassembled WGS sequence"/>
</dbReference>
<organism evidence="3 4">
    <name type="scientific">Desulfuromonas thiophila</name>
    <dbReference type="NCBI Taxonomy" id="57664"/>
    <lineage>
        <taxon>Bacteria</taxon>
        <taxon>Pseudomonadati</taxon>
        <taxon>Thermodesulfobacteriota</taxon>
        <taxon>Desulfuromonadia</taxon>
        <taxon>Desulfuromonadales</taxon>
        <taxon>Desulfuromonadaceae</taxon>
        <taxon>Desulfuromonas</taxon>
    </lineage>
</organism>
<keyword evidence="1" id="KW-0812">Transmembrane</keyword>
<protein>
    <submittedName>
        <fullName evidence="3">Uncharacterized protein</fullName>
    </submittedName>
</protein>
<proteinExistence type="predicted"/>
<keyword evidence="1" id="KW-0472">Membrane</keyword>
<feature type="chain" id="PRO_5017292485" evidence="2">
    <location>
        <begin position="24"/>
        <end position="74"/>
    </location>
</feature>
<name>A0A1G6ZIC6_9BACT</name>
<keyword evidence="4" id="KW-1185">Reference proteome</keyword>
<accession>A0A1G6ZIC6</accession>
<evidence type="ECO:0000256" key="2">
    <source>
        <dbReference type="SAM" id="SignalP"/>
    </source>
</evidence>